<dbReference type="GO" id="GO:0070876">
    <property type="term" value="C:SOSS complex"/>
    <property type="evidence" value="ECO:0007669"/>
    <property type="project" value="TreeGrafter"/>
</dbReference>
<dbReference type="AlphaFoldDB" id="A0A5N5SW87"/>
<dbReference type="Gene3D" id="2.40.50.140">
    <property type="entry name" value="Nucleic acid-binding proteins"/>
    <property type="match status" value="1"/>
</dbReference>
<dbReference type="GO" id="GO:0044818">
    <property type="term" value="P:mitotic G2/M transition checkpoint"/>
    <property type="evidence" value="ECO:0007669"/>
    <property type="project" value="TreeGrafter"/>
</dbReference>
<dbReference type="InterPro" id="IPR048970">
    <property type="entry name" value="OB_Ssb-like"/>
</dbReference>
<dbReference type="InterPro" id="IPR051231">
    <property type="entry name" value="SOSS-B"/>
</dbReference>
<feature type="domain" description="Single-stranded DNA binding protein Ssb-like OB fold" evidence="3">
    <location>
        <begin position="39"/>
        <end position="101"/>
    </location>
</feature>
<dbReference type="EMBL" id="SEYY01019245">
    <property type="protein sequence ID" value="KAB7498483.1"/>
    <property type="molecule type" value="Genomic_DNA"/>
</dbReference>
<dbReference type="Proteomes" id="UP000326759">
    <property type="component" value="Unassembled WGS sequence"/>
</dbReference>
<evidence type="ECO:0000256" key="1">
    <source>
        <dbReference type="ARBA" id="ARBA00023125"/>
    </source>
</evidence>
<feature type="compositionally biased region" description="Low complexity" evidence="2">
    <location>
        <begin position="216"/>
        <end position="227"/>
    </location>
</feature>
<sequence>MDIGFRNMDLEFKQIRDLKAGMKNVKVVFIVLDIGRPNTTKEQHEVRSCKVADRTGCINISLWDEPGTLLQPGDIVSLNRGYVSIFKSCLTLYVSKGGELQKIGEFCMNFTEIPNMSEPNPEYSNINKSGGSVSGDGNSGGGQNNNSGGSNNNSNSNSARDPRLLKPNSNGAQIDPRSLKGGGTSGGSTNSISQPNGHSGRHSYSSNSNKRGVHSGSGNNNRNSSKR</sequence>
<protein>
    <submittedName>
        <fullName evidence="4">SOSS complex subunit B1</fullName>
    </submittedName>
</protein>
<gene>
    <name evidence="4" type="primary">Nabp2</name>
    <name evidence="4" type="ORF">Anas_10405</name>
</gene>
<feature type="compositionally biased region" description="Polar residues" evidence="2">
    <location>
        <begin position="117"/>
        <end position="128"/>
    </location>
</feature>
<dbReference type="GO" id="GO:0003677">
    <property type="term" value="F:DNA binding"/>
    <property type="evidence" value="ECO:0007669"/>
    <property type="project" value="UniProtKB-KW"/>
</dbReference>
<feature type="compositionally biased region" description="Polar residues" evidence="2">
    <location>
        <begin position="190"/>
        <end position="210"/>
    </location>
</feature>
<dbReference type="SUPFAM" id="SSF50249">
    <property type="entry name" value="Nucleic acid-binding proteins"/>
    <property type="match status" value="1"/>
</dbReference>
<feature type="region of interest" description="Disordered" evidence="2">
    <location>
        <begin position="117"/>
        <end position="227"/>
    </location>
</feature>
<reference evidence="4 5" key="1">
    <citation type="journal article" date="2019" name="PLoS Biol.">
        <title>Sex chromosomes control vertical transmission of feminizing Wolbachia symbionts in an isopod.</title>
        <authorList>
            <person name="Becking T."/>
            <person name="Chebbi M.A."/>
            <person name="Giraud I."/>
            <person name="Moumen B."/>
            <person name="Laverre T."/>
            <person name="Caubet Y."/>
            <person name="Peccoud J."/>
            <person name="Gilbert C."/>
            <person name="Cordaux R."/>
        </authorList>
    </citation>
    <scope>NUCLEOTIDE SEQUENCE [LARGE SCALE GENOMIC DNA]</scope>
    <source>
        <strain evidence="4">ANa2</strain>
        <tissue evidence="4">Whole body excluding digestive tract and cuticle</tissue>
    </source>
</reference>
<dbReference type="CDD" id="cd04491">
    <property type="entry name" value="SoSSB_OBF"/>
    <property type="match status" value="1"/>
</dbReference>
<dbReference type="FunFam" id="2.40.50.140:FF:000072">
    <property type="entry name" value="SOSS complex subunit B2"/>
    <property type="match status" value="1"/>
</dbReference>
<dbReference type="PANTHER" id="PTHR13356:SF0">
    <property type="entry name" value="SOSS COMPLEX SUBUNIT B HOMOLOG"/>
    <property type="match status" value="1"/>
</dbReference>
<organism evidence="4 5">
    <name type="scientific">Armadillidium nasatum</name>
    <dbReference type="NCBI Taxonomy" id="96803"/>
    <lineage>
        <taxon>Eukaryota</taxon>
        <taxon>Metazoa</taxon>
        <taxon>Ecdysozoa</taxon>
        <taxon>Arthropoda</taxon>
        <taxon>Crustacea</taxon>
        <taxon>Multicrustacea</taxon>
        <taxon>Malacostraca</taxon>
        <taxon>Eumalacostraca</taxon>
        <taxon>Peracarida</taxon>
        <taxon>Isopoda</taxon>
        <taxon>Oniscidea</taxon>
        <taxon>Crinocheta</taxon>
        <taxon>Armadillidiidae</taxon>
        <taxon>Armadillidium</taxon>
    </lineage>
</organism>
<feature type="compositionally biased region" description="Gly residues" evidence="2">
    <location>
        <begin position="132"/>
        <end position="143"/>
    </location>
</feature>
<dbReference type="PANTHER" id="PTHR13356">
    <property type="entry name" value="OB FOLD NUCLEIC ACID BINDING PROTEIN-RELATED"/>
    <property type="match status" value="1"/>
</dbReference>
<dbReference type="GO" id="GO:0000724">
    <property type="term" value="P:double-strand break repair via homologous recombination"/>
    <property type="evidence" value="ECO:0007669"/>
    <property type="project" value="TreeGrafter"/>
</dbReference>
<comment type="caution">
    <text evidence="4">The sequence shown here is derived from an EMBL/GenBank/DDBJ whole genome shotgun (WGS) entry which is preliminary data.</text>
</comment>
<proteinExistence type="predicted"/>
<keyword evidence="5" id="KW-1185">Reference proteome</keyword>
<feature type="compositionally biased region" description="Low complexity" evidence="2">
    <location>
        <begin position="144"/>
        <end position="158"/>
    </location>
</feature>
<dbReference type="InterPro" id="IPR012340">
    <property type="entry name" value="NA-bd_OB-fold"/>
</dbReference>
<dbReference type="Pfam" id="PF21473">
    <property type="entry name" value="OB_Ssb-like"/>
    <property type="match status" value="1"/>
</dbReference>
<dbReference type="OrthoDB" id="295715at2759"/>
<evidence type="ECO:0000313" key="5">
    <source>
        <dbReference type="Proteomes" id="UP000326759"/>
    </source>
</evidence>
<evidence type="ECO:0000256" key="2">
    <source>
        <dbReference type="SAM" id="MobiDB-lite"/>
    </source>
</evidence>
<dbReference type="GO" id="GO:0005694">
    <property type="term" value="C:chromosome"/>
    <property type="evidence" value="ECO:0007669"/>
    <property type="project" value="UniProtKB-ARBA"/>
</dbReference>
<name>A0A5N5SW87_9CRUS</name>
<dbReference type="GO" id="GO:0010212">
    <property type="term" value="P:response to ionizing radiation"/>
    <property type="evidence" value="ECO:0007669"/>
    <property type="project" value="TreeGrafter"/>
</dbReference>
<accession>A0A5N5SW87</accession>
<keyword evidence="1" id="KW-0238">DNA-binding</keyword>
<evidence type="ECO:0000259" key="3">
    <source>
        <dbReference type="Pfam" id="PF21473"/>
    </source>
</evidence>
<evidence type="ECO:0000313" key="4">
    <source>
        <dbReference type="EMBL" id="KAB7498483.1"/>
    </source>
</evidence>